<reference evidence="1" key="1">
    <citation type="journal article" date="2021" name="Proc. Natl. Acad. Sci. U.S.A.">
        <title>A Catalog of Tens of Thousands of Viruses from Human Metagenomes Reveals Hidden Associations with Chronic Diseases.</title>
        <authorList>
            <person name="Tisza M.J."/>
            <person name="Buck C.B."/>
        </authorList>
    </citation>
    <scope>NUCLEOTIDE SEQUENCE</scope>
    <source>
        <strain evidence="1">CtYA416</strain>
    </source>
</reference>
<organism evidence="1">
    <name type="scientific">Myoviridae sp. ctYA416</name>
    <dbReference type="NCBI Taxonomy" id="2825125"/>
    <lineage>
        <taxon>Viruses</taxon>
        <taxon>Duplodnaviria</taxon>
        <taxon>Heunggongvirae</taxon>
        <taxon>Uroviricota</taxon>
        <taxon>Caudoviricetes</taxon>
    </lineage>
</organism>
<protein>
    <submittedName>
        <fullName evidence="1">Uncharacterized protein</fullName>
    </submittedName>
</protein>
<sequence length="34" mass="3979">MGIQFIIHMTASLRKSLLNFVVRKHGMLCFTRTK</sequence>
<accession>A0A8S5UTN3</accession>
<dbReference type="EMBL" id="BK016136">
    <property type="protein sequence ID" value="DAF97770.1"/>
    <property type="molecule type" value="Genomic_DNA"/>
</dbReference>
<proteinExistence type="predicted"/>
<name>A0A8S5UTN3_9CAUD</name>
<evidence type="ECO:0000313" key="1">
    <source>
        <dbReference type="EMBL" id="DAF97770.1"/>
    </source>
</evidence>